<comment type="similarity">
    <text evidence="1">Belongs to the CSN7/EIF3M family. CSN7 subfamily.</text>
</comment>
<sequence>MRLLCYLHNDDHSPAAHETLSVAQRRMRFMRAVEELSRPDIWKRGLSEDEMVVFLTCFLSILDNLTVVRDDVPVLHETFAKILSEVQCVEYVSSIKTVLINAFLMLTGKEHSSGLAVFQHLSNYCARFSTSPHPTITFDQAMKWVDKWSAAGKDIIAVLIAMDRMYELAGLSTESLACQLKLLKQPRFASNRGDQRVCRAIFHSIRKPNVYLFDDLLSIDAIKKVEGEPSFELLCIFTFGNLAQYNSFWKKMQSNDRFLAMFKEYGLTHETCTEKMKMLTFVQLCESNDEIKYDVIVNALDLESEDCIEPFVINAVKAKLVECLIDVANKRILVNNSVDRLFKVNNWNHVMERIKSWDGNVANIGAQTI</sequence>
<name>A0A146UMB8_FUNHE</name>
<keyword evidence="3" id="KW-0396">Initiation factor</keyword>
<dbReference type="Pfam" id="PF01399">
    <property type="entry name" value="PCI"/>
    <property type="match status" value="1"/>
</dbReference>
<evidence type="ECO:0000313" key="3">
    <source>
        <dbReference type="EMBL" id="JAR05757.1"/>
    </source>
</evidence>
<dbReference type="AlphaFoldDB" id="A0A146UMB8"/>
<dbReference type="PROSITE" id="PS50250">
    <property type="entry name" value="PCI"/>
    <property type="match status" value="1"/>
</dbReference>
<dbReference type="EMBL" id="GCES01080566">
    <property type="protein sequence ID" value="JAR05757.1"/>
    <property type="molecule type" value="Transcribed_RNA"/>
</dbReference>
<feature type="domain" description="PCI" evidence="2">
    <location>
        <begin position="171"/>
        <end position="339"/>
    </location>
</feature>
<accession>A0A146UMB8</accession>
<evidence type="ECO:0000259" key="2">
    <source>
        <dbReference type="PROSITE" id="PS50250"/>
    </source>
</evidence>
<dbReference type="GO" id="GO:0003743">
    <property type="term" value="F:translation initiation factor activity"/>
    <property type="evidence" value="ECO:0007669"/>
    <property type="project" value="UniProtKB-KW"/>
</dbReference>
<organism evidence="3">
    <name type="scientific">Fundulus heteroclitus</name>
    <name type="common">Killifish</name>
    <name type="synonym">Mummichog</name>
    <dbReference type="NCBI Taxonomy" id="8078"/>
    <lineage>
        <taxon>Eukaryota</taxon>
        <taxon>Metazoa</taxon>
        <taxon>Chordata</taxon>
        <taxon>Craniata</taxon>
        <taxon>Vertebrata</taxon>
        <taxon>Euteleostomi</taxon>
        <taxon>Actinopterygii</taxon>
        <taxon>Neopterygii</taxon>
        <taxon>Teleostei</taxon>
        <taxon>Neoteleostei</taxon>
        <taxon>Acanthomorphata</taxon>
        <taxon>Ovalentaria</taxon>
        <taxon>Atherinomorphae</taxon>
        <taxon>Cyprinodontiformes</taxon>
        <taxon>Fundulidae</taxon>
        <taxon>Fundulus</taxon>
    </lineage>
</organism>
<dbReference type="InterPro" id="IPR000717">
    <property type="entry name" value="PCI_dom"/>
</dbReference>
<proteinExistence type="inferred from homology"/>
<dbReference type="InterPro" id="IPR045237">
    <property type="entry name" value="COPS7/eIF3m"/>
</dbReference>
<dbReference type="SMART" id="SM00088">
    <property type="entry name" value="PINT"/>
    <property type="match status" value="1"/>
</dbReference>
<keyword evidence="3" id="KW-0648">Protein biosynthesis</keyword>
<dbReference type="EMBL" id="GCES01021135">
    <property type="protein sequence ID" value="JAR65188.1"/>
    <property type="molecule type" value="Transcribed_RNA"/>
</dbReference>
<protein>
    <submittedName>
        <fullName evidence="3">Eukaryotic translation initiation factor 3 subunit M, putative</fullName>
    </submittedName>
</protein>
<dbReference type="PANTHER" id="PTHR15350">
    <property type="entry name" value="COP9 SIGNALOSOME COMPLEX SUBUNIT 7/DENDRITIC CELL PROTEIN GA17"/>
    <property type="match status" value="1"/>
</dbReference>
<evidence type="ECO:0000256" key="1">
    <source>
        <dbReference type="ARBA" id="ARBA00008482"/>
    </source>
</evidence>
<reference evidence="3" key="1">
    <citation type="submission" date="2015-01" db="EMBL/GenBank/DDBJ databases">
        <title>EvidentialGene: Evidence-directed Construction of Complete mRNA Transcriptomes without Genomes.</title>
        <authorList>
            <person name="Gilbert D.G."/>
        </authorList>
    </citation>
    <scope>NUCLEOTIDE SEQUENCE</scope>
</reference>